<feature type="region of interest" description="Disordered" evidence="1">
    <location>
        <begin position="41"/>
        <end position="117"/>
    </location>
</feature>
<sequence length="176" mass="20162">TFVLQEWDNTCHLQTQDSHGPSLLVLVEHFIEQYESNSKKMTVGVQGADDVKMIEQPEKKERKSEKPDEEKKEEEMSSSFPEVIGAKNVHDPECRKSVAEISDDANKKQPDTSDKTVREELEELKKDIQGLKDLVMKQLSGTGKNDTRVREKGLKPQNWKTMRSALRTYDVPMDSI</sequence>
<comment type="caution">
    <text evidence="2">The sequence shown here is derived from an EMBL/GenBank/DDBJ whole genome shotgun (WGS) entry which is preliminary data.</text>
</comment>
<feature type="compositionally biased region" description="Basic and acidic residues" evidence="1">
    <location>
        <begin position="49"/>
        <end position="75"/>
    </location>
</feature>
<accession>A0AA38FRK6</accession>
<dbReference type="EMBL" id="JAHRHJ020000007">
    <property type="protein sequence ID" value="KAH9309332.1"/>
    <property type="molecule type" value="Genomic_DNA"/>
</dbReference>
<dbReference type="Proteomes" id="UP000824469">
    <property type="component" value="Unassembled WGS sequence"/>
</dbReference>
<proteinExistence type="predicted"/>
<feature type="compositionally biased region" description="Basic and acidic residues" evidence="1">
    <location>
        <begin position="145"/>
        <end position="154"/>
    </location>
</feature>
<dbReference type="AlphaFoldDB" id="A0AA38FRK6"/>
<feature type="region of interest" description="Disordered" evidence="1">
    <location>
        <begin position="139"/>
        <end position="159"/>
    </location>
</feature>
<feature type="non-terminal residue" evidence="2">
    <location>
        <position position="1"/>
    </location>
</feature>
<gene>
    <name evidence="2" type="ORF">KI387_037243</name>
</gene>
<name>A0AA38FRK6_TAXCH</name>
<evidence type="ECO:0000256" key="1">
    <source>
        <dbReference type="SAM" id="MobiDB-lite"/>
    </source>
</evidence>
<evidence type="ECO:0000313" key="3">
    <source>
        <dbReference type="Proteomes" id="UP000824469"/>
    </source>
</evidence>
<keyword evidence="3" id="KW-1185">Reference proteome</keyword>
<protein>
    <submittedName>
        <fullName evidence="2">Uncharacterized protein</fullName>
    </submittedName>
</protein>
<feature type="compositionally biased region" description="Basic and acidic residues" evidence="1">
    <location>
        <begin position="88"/>
        <end position="117"/>
    </location>
</feature>
<evidence type="ECO:0000313" key="2">
    <source>
        <dbReference type="EMBL" id="KAH9309332.1"/>
    </source>
</evidence>
<reference evidence="2 3" key="1">
    <citation type="journal article" date="2021" name="Nat. Plants">
        <title>The Taxus genome provides insights into paclitaxel biosynthesis.</title>
        <authorList>
            <person name="Xiong X."/>
            <person name="Gou J."/>
            <person name="Liao Q."/>
            <person name="Li Y."/>
            <person name="Zhou Q."/>
            <person name="Bi G."/>
            <person name="Li C."/>
            <person name="Du R."/>
            <person name="Wang X."/>
            <person name="Sun T."/>
            <person name="Guo L."/>
            <person name="Liang H."/>
            <person name="Lu P."/>
            <person name="Wu Y."/>
            <person name="Zhang Z."/>
            <person name="Ro D.K."/>
            <person name="Shang Y."/>
            <person name="Huang S."/>
            <person name="Yan J."/>
        </authorList>
    </citation>
    <scope>NUCLEOTIDE SEQUENCE [LARGE SCALE GENOMIC DNA]</scope>
    <source>
        <strain evidence="2">Ta-2019</strain>
    </source>
</reference>
<organism evidence="2 3">
    <name type="scientific">Taxus chinensis</name>
    <name type="common">Chinese yew</name>
    <name type="synonym">Taxus wallichiana var. chinensis</name>
    <dbReference type="NCBI Taxonomy" id="29808"/>
    <lineage>
        <taxon>Eukaryota</taxon>
        <taxon>Viridiplantae</taxon>
        <taxon>Streptophyta</taxon>
        <taxon>Embryophyta</taxon>
        <taxon>Tracheophyta</taxon>
        <taxon>Spermatophyta</taxon>
        <taxon>Pinopsida</taxon>
        <taxon>Pinidae</taxon>
        <taxon>Conifers II</taxon>
        <taxon>Cupressales</taxon>
        <taxon>Taxaceae</taxon>
        <taxon>Taxus</taxon>
    </lineage>
</organism>